<sequence length="94" mass="10668">MERFNVFLLDLSAVSNEEVVEVVFLGIYWQRLLCTGLHGHLLQITTPFPLTNLSDFLAQLRQITLCRRKEIVRGVGSKLKDFSLESVYNIGSLG</sequence>
<proteinExistence type="predicted"/>
<gene>
    <name evidence="1" type="ORF">CDAR_45231</name>
</gene>
<dbReference type="Proteomes" id="UP001054837">
    <property type="component" value="Unassembled WGS sequence"/>
</dbReference>
<organism evidence="1 2">
    <name type="scientific">Caerostris darwini</name>
    <dbReference type="NCBI Taxonomy" id="1538125"/>
    <lineage>
        <taxon>Eukaryota</taxon>
        <taxon>Metazoa</taxon>
        <taxon>Ecdysozoa</taxon>
        <taxon>Arthropoda</taxon>
        <taxon>Chelicerata</taxon>
        <taxon>Arachnida</taxon>
        <taxon>Araneae</taxon>
        <taxon>Araneomorphae</taxon>
        <taxon>Entelegynae</taxon>
        <taxon>Araneoidea</taxon>
        <taxon>Araneidae</taxon>
        <taxon>Caerostris</taxon>
    </lineage>
</organism>
<evidence type="ECO:0000313" key="2">
    <source>
        <dbReference type="Proteomes" id="UP001054837"/>
    </source>
</evidence>
<evidence type="ECO:0000313" key="1">
    <source>
        <dbReference type="EMBL" id="GIY06519.1"/>
    </source>
</evidence>
<reference evidence="1 2" key="1">
    <citation type="submission" date="2021-06" db="EMBL/GenBank/DDBJ databases">
        <title>Caerostris darwini draft genome.</title>
        <authorList>
            <person name="Kono N."/>
            <person name="Arakawa K."/>
        </authorList>
    </citation>
    <scope>NUCLEOTIDE SEQUENCE [LARGE SCALE GENOMIC DNA]</scope>
</reference>
<comment type="caution">
    <text evidence="1">The sequence shown here is derived from an EMBL/GenBank/DDBJ whole genome shotgun (WGS) entry which is preliminary data.</text>
</comment>
<protein>
    <submittedName>
        <fullName evidence="1">Uncharacterized protein</fullName>
    </submittedName>
</protein>
<dbReference type="EMBL" id="BPLQ01004223">
    <property type="protein sequence ID" value="GIY06519.1"/>
    <property type="molecule type" value="Genomic_DNA"/>
</dbReference>
<dbReference type="AlphaFoldDB" id="A0AAV4QE11"/>
<keyword evidence="2" id="KW-1185">Reference proteome</keyword>
<name>A0AAV4QE11_9ARAC</name>
<accession>A0AAV4QE11</accession>